<dbReference type="GeneID" id="114868056"/>
<feature type="region of interest" description="Disordered" evidence="11">
    <location>
        <begin position="1102"/>
        <end position="1121"/>
    </location>
</feature>
<dbReference type="GO" id="GO:0000976">
    <property type="term" value="F:transcription cis-regulatory region binding"/>
    <property type="evidence" value="ECO:0007669"/>
    <property type="project" value="TreeGrafter"/>
</dbReference>
<feature type="compositionally biased region" description="Polar residues" evidence="11">
    <location>
        <begin position="953"/>
        <end position="966"/>
    </location>
</feature>
<feature type="region of interest" description="Disordered" evidence="11">
    <location>
        <begin position="1147"/>
        <end position="1195"/>
    </location>
</feature>
<dbReference type="Proteomes" id="UP000515150">
    <property type="component" value="Chromosome 13"/>
</dbReference>
<feature type="region of interest" description="Disordered" evidence="11">
    <location>
        <begin position="561"/>
        <end position="604"/>
    </location>
</feature>
<feature type="region of interest" description="Disordered" evidence="11">
    <location>
        <begin position="1"/>
        <end position="190"/>
    </location>
</feature>
<keyword evidence="3" id="KW-0963">Cytoplasm</keyword>
<dbReference type="InterPro" id="IPR050760">
    <property type="entry name" value="Period_circadian_regulator"/>
</dbReference>
<feature type="compositionally biased region" description="Basic and acidic residues" evidence="11">
    <location>
        <begin position="74"/>
        <end position="100"/>
    </location>
</feature>
<dbReference type="FunFam" id="3.30.450.20:FF:000004">
    <property type="entry name" value="Period circadian protein homolog 3"/>
    <property type="match status" value="1"/>
</dbReference>
<keyword evidence="7" id="KW-0804">Transcription</keyword>
<accession>A0A6P7P470</accession>
<dbReference type="Gene3D" id="3.30.450.20">
    <property type="entry name" value="PAS domain"/>
    <property type="match status" value="2"/>
</dbReference>
<feature type="compositionally biased region" description="Gly residues" evidence="11">
    <location>
        <begin position="1296"/>
        <end position="1310"/>
    </location>
</feature>
<sequence length="1500" mass="162215">MSEDAGPKHYLYSTLKGREQNREREGFQVEQEEASPCGTIRQYRRMASGYSEGCGGGDGVELEPELGLASEGSDSSHEHPASLGSHDDRKRPRPQLHEDVEMGGSGSSGSGTESHGNESHGNESHGNESVGSSNGNGKDSALMESSGSNKSSNSHSPSPPSSSNAFSLVSSEQDNPSTSGCSSEQSAKAKTQKELFKTLKELKMHLPSEKRSKGKSSTVNTLKYALRCVKQVKANEDYYQMLMTNDNQPPGFDVSSYTIEEINSITSEYTLKNTDIFAVAVSLITGKIVYISDQAASILNCKREVFNNAKFVEFLTPQDVSVFYSFTTLYRLPSWSMCTGAELSPTECMQEKSFFCRISGGKERDGNLQYYPFRMTPYLMKVQDAELGEEQFCCLLLAERVHSGYEAPRIPPDKRIFTTTHTPNCVFQDVDERAVPLLGYLPQDLIGTPVLLNLHPSDRPLMLAVHRKILQYAGQPFDHSSIRFCARNGEYITIDTSWSSFVNPWSRKVSFVIGRHKVRMGPVNEDVFAAPAFHGGKIMDSDIQEISEQIHRLLLQPVHNMGSSGYGSHGSNGSHEQPVSMGSSSESNANVTAGNTAEETGKAKPARTFQEICKGVHMLKNQDSQLCLRSPSPSPSPSPYKAEHKKTSDAAVTAQKSSAARLKDSAPAAHVRDSTAATMEDFTCKDQTVCSYQQISCLDSVIRYLESCNIPITVKRKYQFSSNTTSSNSDDDKKGSEDGIQMSQDTSTDALMLDAQPGLSNMKAPKKPPSGAAVVGAPRAPLTLPSKAESVVSITSQCSYSSTIVHVGDKKPQPESEIIEDVAESPAPPALPVSVVSPPSQEKEAYKRLGLTKQVLAAHTQKEEQAFLNRCRELHNARSFQKDCSTYLHKQRVPGNTEELSGLRGAAKQDTRRPETTAKKGNRNRKSKKPRMKHPDSSDSAVSNRKPRPPLQGLNQTSWSPSEASQSTFNVSYPAMVPAYPLYPPAPAASAQAPRPDPSLPTGFAEGQSSQAPPTATPFPAPIVTPVVALVLPNYLFPQIGQLAAAPRPGFFPEQTPAQPAYTAPQPFQAPQPAFTMQTQPFTGQQAFPVQPAFTPQQPFQAAQTPFTTQQPFQTPQTAYTAQQPFATQPSFPVQTQFVTQAPYPAQPFPYTLAPEPSKTPATEHREGAASRSSTPVSGARDPATSPPLFESRCSSPLQLNLLSMEEGQRSVERQDNTAPPAGAQGNSTAAVSGGVGAAEEKNGGTTMSENHQQVESPGDGAHSDGNSSSCDLLDILLQEQEDSHSGTGSATSGSMGSGSGSRSGSGCNGCGTSASGASGSRTGSSNTSKYFGSVDSLEHDPKAKAKSRGEGGSEGSQLQAKVTAQGEGEHFIKYVLQEPLWLLMANTDDKVMMTYQMPSRDIQKVLREDKERLRQMQKSQPHFTSEQRRELVEEHPWMRRGGLPAAINVKECVYCEDAAPIEEDLPDMDMGDLGEELGQAGQNAQSQSKESQPQPSSGS</sequence>
<evidence type="ECO:0000256" key="7">
    <source>
        <dbReference type="ARBA" id="ARBA00023163"/>
    </source>
</evidence>
<evidence type="ECO:0000256" key="9">
    <source>
        <dbReference type="ARBA" id="ARBA00039684"/>
    </source>
</evidence>
<feature type="compositionally biased region" description="Low complexity" evidence="11">
    <location>
        <begin position="127"/>
        <end position="137"/>
    </location>
</feature>
<dbReference type="CDD" id="cd00130">
    <property type="entry name" value="PAS"/>
    <property type="match status" value="1"/>
</dbReference>
<feature type="region of interest" description="Disordered" evidence="11">
    <location>
        <begin position="1282"/>
        <end position="1363"/>
    </location>
</feature>
<feature type="compositionally biased region" description="Acidic residues" evidence="11">
    <location>
        <begin position="1464"/>
        <end position="1476"/>
    </location>
</feature>
<evidence type="ECO:0000256" key="8">
    <source>
        <dbReference type="ARBA" id="ARBA00023242"/>
    </source>
</evidence>
<feature type="compositionally biased region" description="Low complexity" evidence="11">
    <location>
        <begin position="145"/>
        <end position="171"/>
    </location>
</feature>
<keyword evidence="4" id="KW-0677">Repeat</keyword>
<feature type="compositionally biased region" description="Basic and acidic residues" evidence="11">
    <location>
        <begin position="1207"/>
        <end position="1216"/>
    </location>
</feature>
<evidence type="ECO:0000256" key="3">
    <source>
        <dbReference type="ARBA" id="ARBA00022490"/>
    </source>
</evidence>
<dbReference type="InterPro" id="IPR000014">
    <property type="entry name" value="PAS"/>
</dbReference>
<feature type="compositionally biased region" description="Low complexity" evidence="11">
    <location>
        <begin position="1486"/>
        <end position="1500"/>
    </location>
</feature>
<dbReference type="Pfam" id="PF08447">
    <property type="entry name" value="PAS_3"/>
    <property type="match status" value="1"/>
</dbReference>
<dbReference type="PROSITE" id="PS50112">
    <property type="entry name" value="PAS"/>
    <property type="match status" value="1"/>
</dbReference>
<evidence type="ECO:0000313" key="13">
    <source>
        <dbReference type="Proteomes" id="UP000515150"/>
    </source>
</evidence>
<keyword evidence="6" id="KW-0090">Biological rhythms</keyword>
<feature type="region of interest" description="Disordered" evidence="11">
    <location>
        <begin position="894"/>
        <end position="966"/>
    </location>
</feature>
<dbReference type="GO" id="GO:0000122">
    <property type="term" value="P:negative regulation of transcription by RNA polymerase II"/>
    <property type="evidence" value="ECO:0007669"/>
    <property type="project" value="TreeGrafter"/>
</dbReference>
<feature type="region of interest" description="Disordered" evidence="11">
    <location>
        <begin position="626"/>
        <end position="667"/>
    </location>
</feature>
<proteinExistence type="predicted"/>
<keyword evidence="13" id="KW-1185">Reference proteome</keyword>
<dbReference type="InterPro" id="IPR013655">
    <property type="entry name" value="PAS_fold_3"/>
</dbReference>
<dbReference type="PANTHER" id="PTHR11269">
    <property type="entry name" value="PERIOD CIRCADIAN PROTEIN"/>
    <property type="match status" value="1"/>
</dbReference>
<feature type="region of interest" description="Disordered" evidence="11">
    <location>
        <begin position="987"/>
        <end position="1017"/>
    </location>
</feature>
<feature type="compositionally biased region" description="Basic and acidic residues" evidence="11">
    <location>
        <begin position="1337"/>
        <end position="1352"/>
    </location>
</feature>
<dbReference type="InParanoid" id="A0A6P7P470"/>
<keyword evidence="5" id="KW-0805">Transcription regulation</keyword>
<dbReference type="FunFam" id="3.30.450.20:FF:000013">
    <property type="entry name" value="Period circadian protein homolog 2"/>
    <property type="match status" value="1"/>
</dbReference>
<evidence type="ECO:0000259" key="12">
    <source>
        <dbReference type="PROSITE" id="PS50112"/>
    </source>
</evidence>
<gene>
    <name evidence="14" type="primary">LOC114868056</name>
</gene>
<evidence type="ECO:0000256" key="10">
    <source>
        <dbReference type="ARBA" id="ARBA00042893"/>
    </source>
</evidence>
<evidence type="ECO:0000256" key="11">
    <source>
        <dbReference type="SAM" id="MobiDB-lite"/>
    </source>
</evidence>
<feature type="compositionally biased region" description="Basic and acidic residues" evidence="11">
    <location>
        <begin position="16"/>
        <end position="27"/>
    </location>
</feature>
<feature type="region of interest" description="Disordered" evidence="11">
    <location>
        <begin position="1464"/>
        <end position="1500"/>
    </location>
</feature>
<dbReference type="Pfam" id="PF21353">
    <property type="entry name" value="Per3-like_PAS-A"/>
    <property type="match status" value="1"/>
</dbReference>
<comment type="subcellular location">
    <subcellularLocation>
        <location evidence="2">Cytoplasm</location>
    </subcellularLocation>
    <subcellularLocation>
        <location evidence="1">Nucleus</location>
    </subcellularLocation>
</comment>
<evidence type="ECO:0000256" key="6">
    <source>
        <dbReference type="ARBA" id="ARBA00023108"/>
    </source>
</evidence>
<name>A0A6P7P470_BETSP</name>
<dbReference type="GO" id="GO:0005634">
    <property type="term" value="C:nucleus"/>
    <property type="evidence" value="ECO:0007669"/>
    <property type="project" value="UniProtKB-SubCell"/>
</dbReference>
<dbReference type="GO" id="GO:0043153">
    <property type="term" value="P:entrainment of circadian clock by photoperiod"/>
    <property type="evidence" value="ECO:0007669"/>
    <property type="project" value="TreeGrafter"/>
</dbReference>
<evidence type="ECO:0000313" key="14">
    <source>
        <dbReference type="RefSeq" id="XP_029027202.1"/>
    </source>
</evidence>
<evidence type="ECO:0000256" key="1">
    <source>
        <dbReference type="ARBA" id="ARBA00004123"/>
    </source>
</evidence>
<feature type="compositionally biased region" description="Low complexity" evidence="11">
    <location>
        <begin position="1311"/>
        <end position="1329"/>
    </location>
</feature>
<feature type="compositionally biased region" description="Polar residues" evidence="11">
    <location>
        <begin position="575"/>
        <end position="598"/>
    </location>
</feature>
<dbReference type="Pfam" id="PF23170">
    <property type="entry name" value="bHLH_PER"/>
    <property type="match status" value="1"/>
</dbReference>
<dbReference type="Pfam" id="PF12114">
    <property type="entry name" value="Period_C"/>
    <property type="match status" value="1"/>
</dbReference>
<reference evidence="14" key="1">
    <citation type="submission" date="2025-08" db="UniProtKB">
        <authorList>
            <consortium name="RefSeq"/>
        </authorList>
    </citation>
    <scope>IDENTIFICATION</scope>
</reference>
<dbReference type="InterPro" id="IPR057310">
    <property type="entry name" value="PER1-3_bHLH"/>
</dbReference>
<evidence type="ECO:0000256" key="5">
    <source>
        <dbReference type="ARBA" id="ARBA00023015"/>
    </source>
</evidence>
<feature type="compositionally biased region" description="Basic and acidic residues" evidence="11">
    <location>
        <begin position="907"/>
        <end position="918"/>
    </location>
</feature>
<dbReference type="OrthoDB" id="7788983at2759"/>
<dbReference type="GO" id="GO:0005737">
    <property type="term" value="C:cytoplasm"/>
    <property type="evidence" value="ECO:0007669"/>
    <property type="project" value="UniProtKB-SubCell"/>
</dbReference>
<dbReference type="GO" id="GO:0001222">
    <property type="term" value="F:transcription corepressor binding"/>
    <property type="evidence" value="ECO:0007669"/>
    <property type="project" value="TreeGrafter"/>
</dbReference>
<feature type="region of interest" description="Disordered" evidence="11">
    <location>
        <begin position="1207"/>
        <end position="1270"/>
    </location>
</feature>
<feature type="region of interest" description="Disordered" evidence="11">
    <location>
        <begin position="720"/>
        <end position="742"/>
    </location>
</feature>
<feature type="compositionally biased region" description="Basic residues" evidence="11">
    <location>
        <begin position="920"/>
        <end position="932"/>
    </location>
</feature>
<evidence type="ECO:0000256" key="4">
    <source>
        <dbReference type="ARBA" id="ARBA00022737"/>
    </source>
</evidence>
<feature type="compositionally biased region" description="Polar residues" evidence="11">
    <location>
        <begin position="172"/>
        <end position="189"/>
    </location>
</feature>
<dbReference type="KEGG" id="bspl:114868056"/>
<evidence type="ECO:0000256" key="2">
    <source>
        <dbReference type="ARBA" id="ARBA00004496"/>
    </source>
</evidence>
<feature type="domain" description="PAS" evidence="12">
    <location>
        <begin position="430"/>
        <end position="473"/>
    </location>
</feature>
<protein>
    <recommendedName>
        <fullName evidence="9">Period circadian protein homolog 2</fullName>
    </recommendedName>
    <alternativeName>
        <fullName evidence="10">Circadian clock protein PERIOD 2</fullName>
    </alternativeName>
</protein>
<feature type="compositionally biased region" description="Low complexity" evidence="11">
    <location>
        <begin position="1286"/>
        <end position="1295"/>
    </location>
</feature>
<dbReference type="InterPro" id="IPR035965">
    <property type="entry name" value="PAS-like_dom_sf"/>
</dbReference>
<feature type="compositionally biased region" description="Polar residues" evidence="11">
    <location>
        <begin position="1244"/>
        <end position="1256"/>
    </location>
</feature>
<dbReference type="PANTHER" id="PTHR11269:SF9">
    <property type="entry name" value="PERIOD CIRCADIAN PROTEIN HOMOLOG 2"/>
    <property type="match status" value="1"/>
</dbReference>
<dbReference type="InterPro" id="IPR048814">
    <property type="entry name" value="Per1-3_PAS-A"/>
</dbReference>
<dbReference type="SUPFAM" id="SSF55785">
    <property type="entry name" value="PYP-like sensor domain (PAS domain)"/>
    <property type="match status" value="1"/>
</dbReference>
<dbReference type="SMART" id="SM00091">
    <property type="entry name" value="PAS"/>
    <property type="match status" value="2"/>
</dbReference>
<organism evidence="13 14">
    <name type="scientific">Betta splendens</name>
    <name type="common">Siamese fighting fish</name>
    <dbReference type="NCBI Taxonomy" id="158456"/>
    <lineage>
        <taxon>Eukaryota</taxon>
        <taxon>Metazoa</taxon>
        <taxon>Chordata</taxon>
        <taxon>Craniata</taxon>
        <taxon>Vertebrata</taxon>
        <taxon>Euteleostomi</taxon>
        <taxon>Actinopterygii</taxon>
        <taxon>Neopterygii</taxon>
        <taxon>Teleostei</taxon>
        <taxon>Neoteleostei</taxon>
        <taxon>Acanthomorphata</taxon>
        <taxon>Anabantaria</taxon>
        <taxon>Anabantiformes</taxon>
        <taxon>Anabantoidei</taxon>
        <taxon>Osphronemidae</taxon>
        <taxon>Betta</taxon>
    </lineage>
</organism>
<feature type="compositionally biased region" description="Basic and acidic residues" evidence="11">
    <location>
        <begin position="115"/>
        <end position="126"/>
    </location>
</feature>
<dbReference type="InterPro" id="IPR022728">
    <property type="entry name" value="Period_circadian-like_C"/>
</dbReference>
<keyword evidence="8" id="KW-0539">Nucleus</keyword>
<dbReference type="RefSeq" id="XP_029027202.1">
    <property type="nucleotide sequence ID" value="XM_029171369.3"/>
</dbReference>
<dbReference type="GO" id="GO:0032922">
    <property type="term" value="P:circadian regulation of gene expression"/>
    <property type="evidence" value="ECO:0007669"/>
    <property type="project" value="TreeGrafter"/>
</dbReference>